<proteinExistence type="predicted"/>
<evidence type="ECO:0000256" key="3">
    <source>
        <dbReference type="ARBA" id="ARBA00022829"/>
    </source>
</evidence>
<sequence length="195" mass="20895">MAEALLFASAAPVTPRALTQLLANGADVDAVVAALRERYAGRGVELVEIAGGLQFRTAADLAPRLKRVIQVPRRLPRAAMETLAIVAYHQPVTRPEIEEIRGASLSQTTLDSLLDAGLIMPKGRKETPGRPTMWATTPAFLAQFGLHDLRDLPRREDLLVEPPSPTSIGGEAPEAVPETVPERVAEEGTARPADA</sequence>
<dbReference type="InterPro" id="IPR005234">
    <property type="entry name" value="ScpB_csome_segregation"/>
</dbReference>
<dbReference type="PIRSF" id="PIRSF019345">
    <property type="entry name" value="ScpB"/>
    <property type="match status" value="1"/>
</dbReference>
<evidence type="ECO:0000256" key="5">
    <source>
        <dbReference type="SAM" id="MobiDB-lite"/>
    </source>
</evidence>
<gene>
    <name evidence="6" type="primary">scpB</name>
    <name evidence="6" type="ORF">OL599_14260</name>
</gene>
<reference evidence="6" key="1">
    <citation type="submission" date="2022-09" db="EMBL/GenBank/DDBJ databases">
        <title>Rhodovastum sp. nov. RN2-1 isolated from soil in Seongnam, South Korea.</title>
        <authorList>
            <person name="Le N.T."/>
        </authorList>
    </citation>
    <scope>NUCLEOTIDE SEQUENCE</scope>
    <source>
        <strain evidence="6">RN2-1</strain>
    </source>
</reference>
<dbReference type="PANTHER" id="PTHR34298:SF2">
    <property type="entry name" value="SEGREGATION AND CONDENSATION PROTEIN B"/>
    <property type="match status" value="1"/>
</dbReference>
<dbReference type="PANTHER" id="PTHR34298">
    <property type="entry name" value="SEGREGATION AND CONDENSATION PROTEIN B"/>
    <property type="match status" value="1"/>
</dbReference>
<evidence type="ECO:0000256" key="4">
    <source>
        <dbReference type="ARBA" id="ARBA00023306"/>
    </source>
</evidence>
<dbReference type="AlphaFoldDB" id="A0AA42CG74"/>
<dbReference type="GO" id="GO:0051304">
    <property type="term" value="P:chromosome separation"/>
    <property type="evidence" value="ECO:0007669"/>
    <property type="project" value="InterPro"/>
</dbReference>
<keyword evidence="1" id="KW-0963">Cytoplasm</keyword>
<name>A0AA42CG74_9PROT</name>
<accession>A0AA42CG74</accession>
<feature type="region of interest" description="Disordered" evidence="5">
    <location>
        <begin position="155"/>
        <end position="195"/>
    </location>
</feature>
<keyword evidence="4" id="KW-0131">Cell cycle</keyword>
<evidence type="ECO:0000256" key="1">
    <source>
        <dbReference type="ARBA" id="ARBA00022490"/>
    </source>
</evidence>
<comment type="caution">
    <text evidence="6">The sequence shown here is derived from an EMBL/GenBank/DDBJ whole genome shotgun (WGS) entry which is preliminary data.</text>
</comment>
<dbReference type="GO" id="GO:0051301">
    <property type="term" value="P:cell division"/>
    <property type="evidence" value="ECO:0007669"/>
    <property type="project" value="UniProtKB-KW"/>
</dbReference>
<keyword evidence="3" id="KW-0159">Chromosome partition</keyword>
<evidence type="ECO:0000313" key="7">
    <source>
        <dbReference type="Proteomes" id="UP001165679"/>
    </source>
</evidence>
<feature type="compositionally biased region" description="Basic and acidic residues" evidence="5">
    <location>
        <begin position="180"/>
        <end position="195"/>
    </location>
</feature>
<dbReference type="Proteomes" id="UP001165679">
    <property type="component" value="Unassembled WGS sequence"/>
</dbReference>
<dbReference type="InterPro" id="IPR036390">
    <property type="entry name" value="WH_DNA-bd_sf"/>
</dbReference>
<organism evidence="6 7">
    <name type="scientific">Limobrevibacterium gyesilva</name>
    <dbReference type="NCBI Taxonomy" id="2991712"/>
    <lineage>
        <taxon>Bacteria</taxon>
        <taxon>Pseudomonadati</taxon>
        <taxon>Pseudomonadota</taxon>
        <taxon>Alphaproteobacteria</taxon>
        <taxon>Acetobacterales</taxon>
        <taxon>Acetobacteraceae</taxon>
        <taxon>Limobrevibacterium</taxon>
    </lineage>
</organism>
<keyword evidence="7" id="KW-1185">Reference proteome</keyword>
<reference evidence="6" key="2">
    <citation type="submission" date="2022-10" db="EMBL/GenBank/DDBJ databases">
        <authorList>
            <person name="Trinh H.N."/>
        </authorList>
    </citation>
    <scope>NUCLEOTIDE SEQUENCE</scope>
    <source>
        <strain evidence="6">RN2-1</strain>
    </source>
</reference>
<dbReference type="Pfam" id="PF04079">
    <property type="entry name" value="SMC_ScpB"/>
    <property type="match status" value="1"/>
</dbReference>
<dbReference type="EMBL" id="JAPDNT010000011">
    <property type="protein sequence ID" value="MCW3475741.1"/>
    <property type="molecule type" value="Genomic_DNA"/>
</dbReference>
<dbReference type="InterPro" id="IPR036388">
    <property type="entry name" value="WH-like_DNA-bd_sf"/>
</dbReference>
<protein>
    <submittedName>
        <fullName evidence="6">SMC-Scp complex subunit ScpB</fullName>
    </submittedName>
</protein>
<evidence type="ECO:0000313" key="6">
    <source>
        <dbReference type="EMBL" id="MCW3475741.1"/>
    </source>
</evidence>
<dbReference type="Gene3D" id="1.10.10.10">
    <property type="entry name" value="Winged helix-like DNA-binding domain superfamily/Winged helix DNA-binding domain"/>
    <property type="match status" value="2"/>
</dbReference>
<dbReference type="SUPFAM" id="SSF46785">
    <property type="entry name" value="Winged helix' DNA-binding domain"/>
    <property type="match status" value="2"/>
</dbReference>
<evidence type="ECO:0000256" key="2">
    <source>
        <dbReference type="ARBA" id="ARBA00022618"/>
    </source>
</evidence>
<keyword evidence="2" id="KW-0132">Cell division</keyword>
<dbReference type="NCBIfam" id="TIGR00281">
    <property type="entry name" value="SMC-Scp complex subunit ScpB"/>
    <property type="match status" value="1"/>
</dbReference>